<dbReference type="InterPro" id="IPR052162">
    <property type="entry name" value="Sensor_kinase/Photoreceptor"/>
</dbReference>
<dbReference type="CDD" id="cd00130">
    <property type="entry name" value="PAS"/>
    <property type="match status" value="2"/>
</dbReference>
<evidence type="ECO:0000313" key="11">
    <source>
        <dbReference type="Proteomes" id="UP000192472"/>
    </source>
</evidence>
<evidence type="ECO:0000256" key="2">
    <source>
        <dbReference type="ARBA" id="ARBA00012438"/>
    </source>
</evidence>
<dbReference type="InterPro" id="IPR000700">
    <property type="entry name" value="PAS-assoc_C"/>
</dbReference>
<dbReference type="SMART" id="SM00388">
    <property type="entry name" value="HisKA"/>
    <property type="match status" value="1"/>
</dbReference>
<dbReference type="EMBL" id="FWYF01000001">
    <property type="protein sequence ID" value="SMD32338.1"/>
    <property type="molecule type" value="Genomic_DNA"/>
</dbReference>
<dbReference type="Gene3D" id="3.30.450.20">
    <property type="entry name" value="PAS domain"/>
    <property type="match status" value="2"/>
</dbReference>
<evidence type="ECO:0000259" key="8">
    <source>
        <dbReference type="PROSITE" id="PS50112"/>
    </source>
</evidence>
<keyword evidence="6" id="KW-1133">Transmembrane helix</keyword>
<sequence>MYIHLYQFRRVAFMEIQSTVSTLLGMLILGSGVYSIYQGTWSRRFKQRIPPNKKLLQENKNLKFMLRQAQQEVKIGSWEWNTRTNEVYWSDEMYAIFDLPKDEGPNIDNLRKQIFEEDRLVFDQSMRDHLNGRVSRRMEYRIRISTGDIKYIAATGRAIFDKDKKPHSLFGTAQDITTQKEISKSLFQEKKKYHLLADSLPVAIFRSNVKGELLFVNQAMVEMFGFDSEEELLRQNCFALYANPVDREELLDELNASGKLTDYQMTFQRSDGTTFVGEQNSLIEGNELHGIVQDITDRVESEKEKSNLIETLKGQNKDLEEFAFIISHNLRSPLSNMMGLTQIFDKSSVTSDNLEILNLIEQSTVNLDQIIKDLNQTLTAREGQKKLREVIDLYPMSHEILVNFRGIIEDNDIQVEFNISPDAQLKSVHDFIKNILSYLVDNAIKFRRSNIQPKVKISFEETQNSYVLSVCDNGIGIDLEADENRLFLIYEKLDGKMEGRGLGLYLVKNHVNALNGKIKVESQPGQGSKFIIELPKE</sequence>
<evidence type="ECO:0000256" key="3">
    <source>
        <dbReference type="ARBA" id="ARBA00022553"/>
    </source>
</evidence>
<dbReference type="PRINTS" id="PR00344">
    <property type="entry name" value="BCTRLSENSOR"/>
</dbReference>
<comment type="catalytic activity">
    <reaction evidence="1">
        <text>ATP + protein L-histidine = ADP + protein N-phospho-L-histidine.</text>
        <dbReference type="EC" id="2.7.13.3"/>
    </reaction>
</comment>
<dbReference type="Gene3D" id="3.30.565.10">
    <property type="entry name" value="Histidine kinase-like ATPase, C-terminal domain"/>
    <property type="match status" value="1"/>
</dbReference>
<dbReference type="InterPro" id="IPR003594">
    <property type="entry name" value="HATPase_dom"/>
</dbReference>
<dbReference type="PROSITE" id="PS50112">
    <property type="entry name" value="PAS"/>
    <property type="match status" value="1"/>
</dbReference>
<accession>A0A1W2G7M2</accession>
<evidence type="ECO:0000256" key="4">
    <source>
        <dbReference type="ARBA" id="ARBA00022679"/>
    </source>
</evidence>
<keyword evidence="11" id="KW-1185">Reference proteome</keyword>
<dbReference type="CDD" id="cd00082">
    <property type="entry name" value="HisKA"/>
    <property type="match status" value="1"/>
</dbReference>
<dbReference type="PROSITE" id="PS50113">
    <property type="entry name" value="PAC"/>
    <property type="match status" value="1"/>
</dbReference>
<dbReference type="PANTHER" id="PTHR43304:SF1">
    <property type="entry name" value="PAC DOMAIN-CONTAINING PROTEIN"/>
    <property type="match status" value="1"/>
</dbReference>
<dbReference type="InterPro" id="IPR003661">
    <property type="entry name" value="HisK_dim/P_dom"/>
</dbReference>
<dbReference type="EC" id="2.7.13.3" evidence="2"/>
<feature type="domain" description="PAS" evidence="8">
    <location>
        <begin position="189"/>
        <end position="255"/>
    </location>
</feature>
<proteinExistence type="predicted"/>
<dbReference type="SMART" id="SM00086">
    <property type="entry name" value="PAC"/>
    <property type="match status" value="2"/>
</dbReference>
<keyword evidence="6" id="KW-0472">Membrane</keyword>
<dbReference type="RefSeq" id="WP_084371001.1">
    <property type="nucleotide sequence ID" value="NZ_FWYF01000001.1"/>
</dbReference>
<name>A0A1W2G7M2_REIFA</name>
<dbReference type="Proteomes" id="UP000192472">
    <property type="component" value="Unassembled WGS sequence"/>
</dbReference>
<dbReference type="Gene3D" id="1.10.287.130">
    <property type="match status" value="1"/>
</dbReference>
<dbReference type="SUPFAM" id="SSF55785">
    <property type="entry name" value="PYP-like sensor domain (PAS domain)"/>
    <property type="match status" value="2"/>
</dbReference>
<feature type="domain" description="PAC" evidence="9">
    <location>
        <begin position="136"/>
        <end position="188"/>
    </location>
</feature>
<evidence type="ECO:0000313" key="10">
    <source>
        <dbReference type="EMBL" id="SMD32338.1"/>
    </source>
</evidence>
<evidence type="ECO:0000259" key="7">
    <source>
        <dbReference type="PROSITE" id="PS50109"/>
    </source>
</evidence>
<dbReference type="SMART" id="SM00091">
    <property type="entry name" value="PAS"/>
    <property type="match status" value="2"/>
</dbReference>
<keyword evidence="3" id="KW-0597">Phosphoprotein</keyword>
<gene>
    <name evidence="10" type="ORF">SAMN04488029_0683</name>
</gene>
<dbReference type="AlphaFoldDB" id="A0A1W2G7M2"/>
<evidence type="ECO:0000259" key="9">
    <source>
        <dbReference type="PROSITE" id="PS50113"/>
    </source>
</evidence>
<organism evidence="10 11">
    <name type="scientific">Reichenbachiella faecimaris</name>
    <dbReference type="NCBI Taxonomy" id="692418"/>
    <lineage>
        <taxon>Bacteria</taxon>
        <taxon>Pseudomonadati</taxon>
        <taxon>Bacteroidota</taxon>
        <taxon>Cytophagia</taxon>
        <taxon>Cytophagales</taxon>
        <taxon>Reichenbachiellaceae</taxon>
        <taxon>Reichenbachiella</taxon>
    </lineage>
</organism>
<reference evidence="10 11" key="1">
    <citation type="submission" date="2017-04" db="EMBL/GenBank/DDBJ databases">
        <authorList>
            <person name="Afonso C.L."/>
            <person name="Miller P.J."/>
            <person name="Scott M.A."/>
            <person name="Spackman E."/>
            <person name="Goraichik I."/>
            <person name="Dimitrov K.M."/>
            <person name="Suarez D.L."/>
            <person name="Swayne D.E."/>
        </authorList>
    </citation>
    <scope>NUCLEOTIDE SEQUENCE [LARGE SCALE GENOMIC DNA]</scope>
    <source>
        <strain evidence="10 11">DSM 26133</strain>
    </source>
</reference>
<keyword evidence="5" id="KW-0418">Kinase</keyword>
<dbReference type="InterPro" id="IPR005467">
    <property type="entry name" value="His_kinase_dom"/>
</dbReference>
<dbReference type="PANTHER" id="PTHR43304">
    <property type="entry name" value="PHYTOCHROME-LIKE PROTEIN CPH1"/>
    <property type="match status" value="1"/>
</dbReference>
<dbReference type="STRING" id="692418.SAMN04488029_0683"/>
<dbReference type="InterPro" id="IPR036890">
    <property type="entry name" value="HATPase_C_sf"/>
</dbReference>
<dbReference type="PROSITE" id="PS50109">
    <property type="entry name" value="HIS_KIN"/>
    <property type="match status" value="1"/>
</dbReference>
<evidence type="ECO:0000256" key="5">
    <source>
        <dbReference type="ARBA" id="ARBA00022777"/>
    </source>
</evidence>
<keyword evidence="4" id="KW-0808">Transferase</keyword>
<dbReference type="Pfam" id="PF00512">
    <property type="entry name" value="HisKA"/>
    <property type="match status" value="1"/>
</dbReference>
<dbReference type="InterPro" id="IPR000014">
    <property type="entry name" value="PAS"/>
</dbReference>
<dbReference type="GO" id="GO:0000155">
    <property type="term" value="F:phosphorelay sensor kinase activity"/>
    <property type="evidence" value="ECO:0007669"/>
    <property type="project" value="InterPro"/>
</dbReference>
<dbReference type="Pfam" id="PF00989">
    <property type="entry name" value="PAS"/>
    <property type="match status" value="1"/>
</dbReference>
<dbReference type="InterPro" id="IPR004358">
    <property type="entry name" value="Sig_transdc_His_kin-like_C"/>
</dbReference>
<dbReference type="Pfam" id="PF02518">
    <property type="entry name" value="HATPase_c"/>
    <property type="match status" value="1"/>
</dbReference>
<dbReference type="Pfam" id="PF08447">
    <property type="entry name" value="PAS_3"/>
    <property type="match status" value="1"/>
</dbReference>
<protein>
    <recommendedName>
        <fullName evidence="2">histidine kinase</fullName>
        <ecNumber evidence="2">2.7.13.3</ecNumber>
    </recommendedName>
</protein>
<feature type="domain" description="Histidine kinase" evidence="7">
    <location>
        <begin position="325"/>
        <end position="537"/>
    </location>
</feature>
<dbReference type="GO" id="GO:0006355">
    <property type="term" value="P:regulation of DNA-templated transcription"/>
    <property type="evidence" value="ECO:0007669"/>
    <property type="project" value="InterPro"/>
</dbReference>
<dbReference type="InterPro" id="IPR013655">
    <property type="entry name" value="PAS_fold_3"/>
</dbReference>
<evidence type="ECO:0000256" key="6">
    <source>
        <dbReference type="SAM" id="Phobius"/>
    </source>
</evidence>
<dbReference type="SUPFAM" id="SSF55874">
    <property type="entry name" value="ATPase domain of HSP90 chaperone/DNA topoisomerase II/histidine kinase"/>
    <property type="match status" value="1"/>
</dbReference>
<dbReference type="InterPro" id="IPR036097">
    <property type="entry name" value="HisK_dim/P_sf"/>
</dbReference>
<dbReference type="InterPro" id="IPR013767">
    <property type="entry name" value="PAS_fold"/>
</dbReference>
<dbReference type="SUPFAM" id="SSF47384">
    <property type="entry name" value="Homodimeric domain of signal transducing histidine kinase"/>
    <property type="match status" value="1"/>
</dbReference>
<dbReference type="OrthoDB" id="9766459at2"/>
<dbReference type="InterPro" id="IPR035965">
    <property type="entry name" value="PAS-like_dom_sf"/>
</dbReference>
<dbReference type="SMART" id="SM00387">
    <property type="entry name" value="HATPase_c"/>
    <property type="match status" value="1"/>
</dbReference>
<feature type="transmembrane region" description="Helical" evidence="6">
    <location>
        <begin position="12"/>
        <end position="37"/>
    </location>
</feature>
<dbReference type="NCBIfam" id="TIGR00229">
    <property type="entry name" value="sensory_box"/>
    <property type="match status" value="2"/>
</dbReference>
<dbReference type="InterPro" id="IPR001610">
    <property type="entry name" value="PAC"/>
</dbReference>
<evidence type="ECO:0000256" key="1">
    <source>
        <dbReference type="ARBA" id="ARBA00000085"/>
    </source>
</evidence>
<keyword evidence="6" id="KW-0812">Transmembrane</keyword>
<dbReference type="Gene3D" id="2.10.70.100">
    <property type="match status" value="1"/>
</dbReference>